<keyword evidence="1" id="KW-0812">Transmembrane</keyword>
<name>A0A178N0D0_9PROT</name>
<evidence type="ECO:0000313" key="2">
    <source>
        <dbReference type="EMBL" id="OAN56030.1"/>
    </source>
</evidence>
<dbReference type="Proteomes" id="UP000078428">
    <property type="component" value="Unassembled WGS sequence"/>
</dbReference>
<comment type="caution">
    <text evidence="2">The sequence shown here is derived from an EMBL/GenBank/DDBJ whole genome shotgun (WGS) entry which is preliminary data.</text>
</comment>
<keyword evidence="1" id="KW-0472">Membrane</keyword>
<protein>
    <recommendedName>
        <fullName evidence="4">Anti-sigma factor</fullName>
    </recommendedName>
</protein>
<keyword evidence="3" id="KW-1185">Reference proteome</keyword>
<dbReference type="EMBL" id="LWQT01000010">
    <property type="protein sequence ID" value="OAN56030.1"/>
    <property type="molecule type" value="Genomic_DNA"/>
</dbReference>
<evidence type="ECO:0000313" key="3">
    <source>
        <dbReference type="Proteomes" id="UP000078428"/>
    </source>
</evidence>
<dbReference type="AlphaFoldDB" id="A0A178N0D0"/>
<organism evidence="2 3">
    <name type="scientific">Paramagnetospirillum marisnigri</name>
    <dbReference type="NCBI Taxonomy" id="1285242"/>
    <lineage>
        <taxon>Bacteria</taxon>
        <taxon>Pseudomonadati</taxon>
        <taxon>Pseudomonadota</taxon>
        <taxon>Alphaproteobacteria</taxon>
        <taxon>Rhodospirillales</taxon>
        <taxon>Magnetospirillaceae</taxon>
        <taxon>Paramagnetospirillum</taxon>
    </lineage>
</organism>
<dbReference type="RefSeq" id="WP_068489321.1">
    <property type="nucleotide sequence ID" value="NZ_LWQT01000010.1"/>
</dbReference>
<sequence length="255" mass="27519">MTRLSDDDLHAYLDGELDPARTIEVEAWLEAEPQEAERLRRWSDQKEGLHRLFDPVLDEPVPPRLSLAAVKSGRRAPLAGVLRLAAALALVLAGGAGGWWLRGDGQGDGRPLATAMAAEAVSAHVVFAAEVRHPVEVAVSDKAHLVGWLSKRLGAPLKVPDLSSGGFTLMGGRLLPASESSAAAQFMYESASGQRLTLYLRRSGGGETTAFRFANQNGVEAFTWMDGPFGYALVADMPRDRLLPLAQAVYHQLEK</sequence>
<gene>
    <name evidence="2" type="ORF">A6A04_10775</name>
</gene>
<keyword evidence="1" id="KW-1133">Transmembrane helix</keyword>
<feature type="transmembrane region" description="Helical" evidence="1">
    <location>
        <begin position="81"/>
        <end position="101"/>
    </location>
</feature>
<evidence type="ECO:0000256" key="1">
    <source>
        <dbReference type="SAM" id="Phobius"/>
    </source>
</evidence>
<proteinExistence type="predicted"/>
<reference evidence="2 3" key="1">
    <citation type="submission" date="2016-04" db="EMBL/GenBank/DDBJ databases">
        <title>Draft genome sequence of freshwater magnetotactic bacteria Magnetospirillum marisnigri SP-1 and Magnetospirillum moscoviense BB-1.</title>
        <authorList>
            <person name="Koziaeva V."/>
            <person name="Dziuba M.V."/>
            <person name="Ivanov T.M."/>
            <person name="Kuznetsov B."/>
            <person name="Grouzdev D.S."/>
        </authorList>
    </citation>
    <scope>NUCLEOTIDE SEQUENCE [LARGE SCALE GENOMIC DNA]</scope>
    <source>
        <strain evidence="2 3">SP-1</strain>
    </source>
</reference>
<dbReference type="STRING" id="1285242.A6A04_10775"/>
<evidence type="ECO:0008006" key="4">
    <source>
        <dbReference type="Google" id="ProtNLM"/>
    </source>
</evidence>
<accession>A0A178N0D0</accession>
<dbReference type="OrthoDB" id="7187254at2"/>